<dbReference type="EMBL" id="CP030850">
    <property type="protein sequence ID" value="AXE20435.1"/>
    <property type="molecule type" value="Genomic_DNA"/>
</dbReference>
<protein>
    <submittedName>
        <fullName evidence="1">Uncharacterized protein</fullName>
    </submittedName>
</protein>
<reference evidence="1 2" key="1">
    <citation type="submission" date="2018-07" db="EMBL/GenBank/DDBJ databases">
        <title>Genome sequencing of Runella.</title>
        <authorList>
            <person name="Baek M.-G."/>
            <person name="Yi H."/>
        </authorList>
    </citation>
    <scope>NUCLEOTIDE SEQUENCE [LARGE SCALE GENOMIC DNA]</scope>
    <source>
        <strain evidence="1 2">HYN0085</strain>
    </source>
</reference>
<accession>A0A344TP64</accession>
<organism evidence="1 2">
    <name type="scientific">Runella rosea</name>
    <dbReference type="NCBI Taxonomy" id="2259595"/>
    <lineage>
        <taxon>Bacteria</taxon>
        <taxon>Pseudomonadati</taxon>
        <taxon>Bacteroidota</taxon>
        <taxon>Cytophagia</taxon>
        <taxon>Cytophagales</taxon>
        <taxon>Spirosomataceae</taxon>
        <taxon>Runella</taxon>
    </lineage>
</organism>
<keyword evidence="2" id="KW-1185">Reference proteome</keyword>
<sequence length="67" mass="7739">MQNLFAAKVLPKTQLSLHKIRKLVRFPVNTFQSNNYENQTINLLVMKNTNGGRNVLNAIILFYNIGY</sequence>
<name>A0A344TP64_9BACT</name>
<evidence type="ECO:0000313" key="1">
    <source>
        <dbReference type="EMBL" id="AXE20435.1"/>
    </source>
</evidence>
<gene>
    <name evidence="1" type="ORF">DR864_23180</name>
</gene>
<dbReference type="Proteomes" id="UP000251993">
    <property type="component" value="Chromosome"/>
</dbReference>
<dbReference type="KEGG" id="run:DR864_23180"/>
<dbReference type="AlphaFoldDB" id="A0A344TP64"/>
<proteinExistence type="predicted"/>
<evidence type="ECO:0000313" key="2">
    <source>
        <dbReference type="Proteomes" id="UP000251993"/>
    </source>
</evidence>